<protein>
    <submittedName>
        <fullName evidence="1">Uncharacterized protein</fullName>
    </submittedName>
</protein>
<organism evidence="1 2">
    <name type="scientific">Violaceomyces palustris</name>
    <dbReference type="NCBI Taxonomy" id="1673888"/>
    <lineage>
        <taxon>Eukaryota</taxon>
        <taxon>Fungi</taxon>
        <taxon>Dikarya</taxon>
        <taxon>Basidiomycota</taxon>
        <taxon>Ustilaginomycotina</taxon>
        <taxon>Ustilaginomycetes</taxon>
        <taxon>Violaceomycetales</taxon>
        <taxon>Violaceomycetaceae</taxon>
        <taxon>Violaceomyces</taxon>
    </lineage>
</organism>
<keyword evidence="2" id="KW-1185">Reference proteome</keyword>
<proteinExistence type="predicted"/>
<sequence>MDQQAFRQLLQTPKPSSSSSNSTSDRRNFGAIPKKRAHASSSSGKDEIRPSDLKPSKLVKKEHQGSSTWKSKLSSNYVDRAEARRKGKDEGNEFAEVEKLYQDFKDRSKGVEDKRLLEEQMKFLGGDAKHSVLVKGLDFALLEQKKAMTRSGARQDEDDGLEKAYQERGTRQGGEVGEEVGGERPTRESILEALRRRRLKFSSDAGSSRSQAGPSRKTSDEERRGMEKFRPIGFKPVVGITPKGQREEEGEGEGEEGIKYVNGKRMRKKKKKKEIEDQETSGINHEVKGGERKGEAEGGGAAGGSNSTSESASEYLRGKEDAHSRAVGKGKAHSADSKEEERDATAIASTSTLPKAESEVSFSFKEQVLPAGAGEDEQVQEKGKHVAMEDGGEKKKIEDRGGDEALAPKEELKKQEKKEEEEEEDEDIFAEAGGWDGINVIESEEEEDEGWSSKPIDEGVQTEPTVERQGPVESDHDKTVQKAGEAEAQEKDKEKEARKRDWFSKSLYKDGGDDGEKDSHLPAGLSSIVESVKRSSDSAASANAAASARKERSAGDTEHGDEEEEESKGGRLKGLSDSVLPTDMARLLLERERREAEEFERKKKDWSKGWKGKKKKGGEGQGEDEGSGKDDDGGQASDGDERGEAKGKKERKGSRRYVDMDEDLLF</sequence>
<accession>A0ACD0P1I3</accession>
<reference evidence="1 2" key="1">
    <citation type="journal article" date="2018" name="Mol. Biol. Evol.">
        <title>Broad Genomic Sampling Reveals a Smut Pathogenic Ancestry of the Fungal Clade Ustilaginomycotina.</title>
        <authorList>
            <person name="Kijpornyongpan T."/>
            <person name="Mondo S.J."/>
            <person name="Barry K."/>
            <person name="Sandor L."/>
            <person name="Lee J."/>
            <person name="Lipzen A."/>
            <person name="Pangilinan J."/>
            <person name="LaButti K."/>
            <person name="Hainaut M."/>
            <person name="Henrissat B."/>
            <person name="Grigoriev I.V."/>
            <person name="Spatafora J.W."/>
            <person name="Aime M.C."/>
        </authorList>
    </citation>
    <scope>NUCLEOTIDE SEQUENCE [LARGE SCALE GENOMIC DNA]</scope>
    <source>
        <strain evidence="1 2">SA 807</strain>
    </source>
</reference>
<dbReference type="Proteomes" id="UP000245626">
    <property type="component" value="Unassembled WGS sequence"/>
</dbReference>
<evidence type="ECO:0000313" key="1">
    <source>
        <dbReference type="EMBL" id="PWN51950.1"/>
    </source>
</evidence>
<gene>
    <name evidence="1" type="ORF">IE53DRAFT_385660</name>
</gene>
<dbReference type="EMBL" id="KZ819806">
    <property type="protein sequence ID" value="PWN51950.1"/>
    <property type="molecule type" value="Genomic_DNA"/>
</dbReference>
<name>A0ACD0P1I3_9BASI</name>
<evidence type="ECO:0000313" key="2">
    <source>
        <dbReference type="Proteomes" id="UP000245626"/>
    </source>
</evidence>